<evidence type="ECO:0000313" key="2">
    <source>
        <dbReference type="Proteomes" id="UP000789920"/>
    </source>
</evidence>
<evidence type="ECO:0000313" key="1">
    <source>
        <dbReference type="EMBL" id="CAG8541217.1"/>
    </source>
</evidence>
<gene>
    <name evidence="1" type="ORF">RPERSI_LOCUS3560</name>
</gene>
<dbReference type="EMBL" id="CAJVQC010004485">
    <property type="protein sequence ID" value="CAG8541217.1"/>
    <property type="molecule type" value="Genomic_DNA"/>
</dbReference>
<proteinExistence type="predicted"/>
<comment type="caution">
    <text evidence="1">The sequence shown here is derived from an EMBL/GenBank/DDBJ whole genome shotgun (WGS) entry which is preliminary data.</text>
</comment>
<accession>A0ACA9LRG8</accession>
<organism evidence="1 2">
    <name type="scientific">Racocetra persica</name>
    <dbReference type="NCBI Taxonomy" id="160502"/>
    <lineage>
        <taxon>Eukaryota</taxon>
        <taxon>Fungi</taxon>
        <taxon>Fungi incertae sedis</taxon>
        <taxon>Mucoromycota</taxon>
        <taxon>Glomeromycotina</taxon>
        <taxon>Glomeromycetes</taxon>
        <taxon>Diversisporales</taxon>
        <taxon>Gigasporaceae</taxon>
        <taxon>Racocetra</taxon>
    </lineage>
</organism>
<name>A0ACA9LRG8_9GLOM</name>
<keyword evidence="2" id="KW-1185">Reference proteome</keyword>
<sequence>MGRFKPVIKTPTSAASSSVISPSDANTSNKATTNAEVETLPGSTPQNTNNDTQSKVSGKQKSVNNASTQKNKKTQKISDAGQVKKAYPPRKKKTNAADAATPSDVSPETTKTTRKRKSKKEQQGVQAKTTETSNINADVGETTSQVVANNGDIQQPSSDSVSSTTLESSVADNKAQAAVPVKAPRKRKSKVVNATANDTKKETNNDGESAEQGKPKRVKKAKDPNAPKKPPNAYMQFSKVKRPEIKKENPDANPKEILTLIGEAWRKMSEEERKPYQDMVKTAMIEYEEQMKSYKGLCANSPVDGQVTMQTPDAYNAYTPNQNLDTQEVDQQNILDASVVPNDTNQNLSGIMVCDSSQPDLSQLAVHQPLSSGVSFENYASYGQRDDMEALLDMPDVGNSYEFQTNDPNLYNSEQLLTDIQNTGNTFDFQSTNSNSNNAQLYDNSAYQFPATMLPLAMNIQENQNTRGSYFYGEQQQQPQVVKQDLLLYETPAVQENHEVSESGSSQEVHSSPVIVKKTENNHANLLLCQPFEPSNGNNNISNIDIEGNGHWFQDEAQFQDPANYAQQYNEYQQVPHEVPQQKLLQDNSRQISRQEYYQKQMSQHHQQQMASW</sequence>
<protein>
    <submittedName>
        <fullName evidence="1">6172_t:CDS:1</fullName>
    </submittedName>
</protein>
<dbReference type="Proteomes" id="UP000789920">
    <property type="component" value="Unassembled WGS sequence"/>
</dbReference>
<reference evidence="1" key="1">
    <citation type="submission" date="2021-06" db="EMBL/GenBank/DDBJ databases">
        <authorList>
            <person name="Kallberg Y."/>
            <person name="Tangrot J."/>
            <person name="Rosling A."/>
        </authorList>
    </citation>
    <scope>NUCLEOTIDE SEQUENCE</scope>
    <source>
        <strain evidence="1">MA461A</strain>
    </source>
</reference>